<dbReference type="InterPro" id="IPR009006">
    <property type="entry name" value="Ala_racemase/Decarboxylase_C"/>
</dbReference>
<evidence type="ECO:0000259" key="4">
    <source>
        <dbReference type="Pfam" id="PF01168"/>
    </source>
</evidence>
<keyword evidence="6" id="KW-1185">Reference proteome</keyword>
<dbReference type="Gene3D" id="2.40.37.10">
    <property type="entry name" value="Lyase, Ornithine Decarboxylase, Chain A, domain 1"/>
    <property type="match status" value="1"/>
</dbReference>
<dbReference type="Gene3D" id="3.20.20.10">
    <property type="entry name" value="Alanine racemase"/>
    <property type="match status" value="1"/>
</dbReference>
<feature type="domain" description="Alanine racemase N-terminal" evidence="4">
    <location>
        <begin position="9"/>
        <end position="137"/>
    </location>
</feature>
<dbReference type="Proteomes" id="UP001501521">
    <property type="component" value="Unassembled WGS sequence"/>
</dbReference>
<dbReference type="Pfam" id="PF01168">
    <property type="entry name" value="Ala_racemase_N"/>
    <property type="match status" value="1"/>
</dbReference>
<accession>A0ABP9FEV9</accession>
<dbReference type="InterPro" id="IPR029066">
    <property type="entry name" value="PLP-binding_barrel"/>
</dbReference>
<evidence type="ECO:0000256" key="2">
    <source>
        <dbReference type="ARBA" id="ARBA00022898"/>
    </source>
</evidence>
<reference evidence="6" key="1">
    <citation type="journal article" date="2019" name="Int. J. Syst. Evol. Microbiol.">
        <title>The Global Catalogue of Microorganisms (GCM) 10K type strain sequencing project: providing services to taxonomists for standard genome sequencing and annotation.</title>
        <authorList>
            <consortium name="The Broad Institute Genomics Platform"/>
            <consortium name="The Broad Institute Genome Sequencing Center for Infectious Disease"/>
            <person name="Wu L."/>
            <person name="Ma J."/>
        </authorList>
    </citation>
    <scope>NUCLEOTIDE SEQUENCE [LARGE SCALE GENOMIC DNA]</scope>
    <source>
        <strain evidence="6">JCM 19125</strain>
    </source>
</reference>
<evidence type="ECO:0000256" key="1">
    <source>
        <dbReference type="ARBA" id="ARBA00001933"/>
    </source>
</evidence>
<gene>
    <name evidence="5" type="ORF">GCM10025789_09890</name>
</gene>
<protein>
    <submittedName>
        <fullName evidence="5">Alanine racemase</fullName>
    </submittedName>
</protein>
<dbReference type="EMBL" id="BAABLV010000017">
    <property type="protein sequence ID" value="GAA4894610.1"/>
    <property type="molecule type" value="Genomic_DNA"/>
</dbReference>
<keyword evidence="2" id="KW-0663">Pyridoxal phosphate</keyword>
<dbReference type="InterPro" id="IPR000821">
    <property type="entry name" value="Ala_racemase"/>
</dbReference>
<dbReference type="RefSeq" id="WP_345579865.1">
    <property type="nucleotide sequence ID" value="NZ_BAABLV010000017.1"/>
</dbReference>
<evidence type="ECO:0000313" key="5">
    <source>
        <dbReference type="EMBL" id="GAA4894610.1"/>
    </source>
</evidence>
<dbReference type="SUPFAM" id="SSF51419">
    <property type="entry name" value="PLP-binding barrel"/>
    <property type="match status" value="1"/>
</dbReference>
<organism evidence="5 6">
    <name type="scientific">Tessaracoccus lubricantis</name>
    <dbReference type="NCBI Taxonomy" id="545543"/>
    <lineage>
        <taxon>Bacteria</taxon>
        <taxon>Bacillati</taxon>
        <taxon>Actinomycetota</taxon>
        <taxon>Actinomycetes</taxon>
        <taxon>Propionibacteriales</taxon>
        <taxon>Propionibacteriaceae</taxon>
        <taxon>Tessaracoccus</taxon>
    </lineage>
</organism>
<evidence type="ECO:0000256" key="3">
    <source>
        <dbReference type="ARBA" id="ARBA00023235"/>
    </source>
</evidence>
<sequence>MTLTLHIDAHRWRAHQDAFQQQVSGLVPVAKGNGYGFRLGVLAAEADRLGAQTLAVGIAEEVQQVRAGGWHHDIVVLNPWRPFDGAASALLDDPKVITTVSRVEDLRALSQSHPRARVVVEIETAMHRHGLDPRQLTADTFGDLWFEGWAIHLPADGSLTEANRLAQTGLATRTGPVWVSHLSVDDYRSFAAGLDVPTFLRVGTRLWLGDKQAYRTTATVLDVHRIRKGHKLGYHGVAAPRDGWIVIVSGGTAHGVALAAPVPQRSWKQRGVTVAQGLLDAAGRTLSPYQIGGRKRAFAEPPHMHSSMVFVPGDDSHVKVGDEVPVTTRMTTATPDRITWH</sequence>
<comment type="caution">
    <text evidence="5">The sequence shown here is derived from an EMBL/GenBank/DDBJ whole genome shotgun (WGS) entry which is preliminary data.</text>
</comment>
<dbReference type="PANTHER" id="PTHR30511:SF0">
    <property type="entry name" value="ALANINE RACEMASE, CATABOLIC-RELATED"/>
    <property type="match status" value="1"/>
</dbReference>
<proteinExistence type="predicted"/>
<keyword evidence="3" id="KW-0413">Isomerase</keyword>
<dbReference type="InterPro" id="IPR001608">
    <property type="entry name" value="Ala_racemase_N"/>
</dbReference>
<evidence type="ECO:0000313" key="6">
    <source>
        <dbReference type="Proteomes" id="UP001501521"/>
    </source>
</evidence>
<name>A0ABP9FEV9_9ACTN</name>
<comment type="cofactor">
    <cofactor evidence="1">
        <name>pyridoxal 5'-phosphate</name>
        <dbReference type="ChEBI" id="CHEBI:597326"/>
    </cofactor>
</comment>
<dbReference type="PANTHER" id="PTHR30511">
    <property type="entry name" value="ALANINE RACEMASE"/>
    <property type="match status" value="1"/>
</dbReference>